<evidence type="ECO:0000256" key="1">
    <source>
        <dbReference type="SAM" id="Coils"/>
    </source>
</evidence>
<evidence type="ECO:0000313" key="5">
    <source>
        <dbReference type="Proteomes" id="UP000822688"/>
    </source>
</evidence>
<evidence type="ECO:0000313" key="4">
    <source>
        <dbReference type="EMBL" id="KAG0560930.1"/>
    </source>
</evidence>
<feature type="region of interest" description="Disordered" evidence="2">
    <location>
        <begin position="286"/>
        <end position="314"/>
    </location>
</feature>
<feature type="coiled-coil region" evidence="1">
    <location>
        <begin position="86"/>
        <end position="113"/>
    </location>
</feature>
<dbReference type="EMBL" id="CM026430">
    <property type="protein sequence ID" value="KAG0560930.1"/>
    <property type="molecule type" value="Genomic_DNA"/>
</dbReference>
<gene>
    <name evidence="4" type="ORF">KC19_9G025600</name>
</gene>
<evidence type="ECO:0000256" key="3">
    <source>
        <dbReference type="SAM" id="SignalP"/>
    </source>
</evidence>
<proteinExistence type="predicted"/>
<feature type="chain" id="PRO_5035786398" evidence="3">
    <location>
        <begin position="20"/>
        <end position="351"/>
    </location>
</feature>
<protein>
    <submittedName>
        <fullName evidence="4">Uncharacterized protein</fullName>
    </submittedName>
</protein>
<sequence>MVFWIWISDLFSYVSFCWPRKVCDELGEASIDGASYVQKHSAQDVGRRSVGSSSQKGVCSPSRGTKKHLKSVIDSQKFLNDVCELINQCRDELKLKVIEREELEQKVKDIKEDSGYISFHKSSTGKFLEHMACFKQLVSSAGKFSSSLEACEQNYILAELECCKLRKTLEGHNLNSIPGSLMGDGNTMMGRQRANEKERLPLVLEVCSTEEQNSSSMPTEISEFCVSPTAPLVLDHVMPCAENDNAMPSTVESDMSQPVASYEFALRAKYTNEAIQKFWSSLVDDSTHTGCRREDEEERPAEVNTNSNSAERFQDDWSRDWSDGLFSTDQGCLQSCEFSPSPEFSVCIPQM</sequence>
<dbReference type="AlphaFoldDB" id="A0A8T0GPJ4"/>
<name>A0A8T0GPJ4_CERPU</name>
<comment type="caution">
    <text evidence="4">The sequence shown here is derived from an EMBL/GenBank/DDBJ whole genome shotgun (WGS) entry which is preliminary data.</text>
</comment>
<evidence type="ECO:0000256" key="2">
    <source>
        <dbReference type="SAM" id="MobiDB-lite"/>
    </source>
</evidence>
<keyword evidence="3" id="KW-0732">Signal</keyword>
<accession>A0A8T0GPJ4</accession>
<feature type="signal peptide" evidence="3">
    <location>
        <begin position="1"/>
        <end position="19"/>
    </location>
</feature>
<keyword evidence="1" id="KW-0175">Coiled coil</keyword>
<keyword evidence="5" id="KW-1185">Reference proteome</keyword>
<organism evidence="4 5">
    <name type="scientific">Ceratodon purpureus</name>
    <name type="common">Fire moss</name>
    <name type="synonym">Dicranum purpureum</name>
    <dbReference type="NCBI Taxonomy" id="3225"/>
    <lineage>
        <taxon>Eukaryota</taxon>
        <taxon>Viridiplantae</taxon>
        <taxon>Streptophyta</taxon>
        <taxon>Embryophyta</taxon>
        <taxon>Bryophyta</taxon>
        <taxon>Bryophytina</taxon>
        <taxon>Bryopsida</taxon>
        <taxon>Dicranidae</taxon>
        <taxon>Pseudoditrichales</taxon>
        <taxon>Ditrichaceae</taxon>
        <taxon>Ceratodon</taxon>
    </lineage>
</organism>
<dbReference type="Proteomes" id="UP000822688">
    <property type="component" value="Chromosome 9"/>
</dbReference>
<reference evidence="4" key="1">
    <citation type="submission" date="2020-06" db="EMBL/GenBank/DDBJ databases">
        <title>WGS assembly of Ceratodon purpureus strain R40.</title>
        <authorList>
            <person name="Carey S.B."/>
            <person name="Jenkins J."/>
            <person name="Shu S."/>
            <person name="Lovell J.T."/>
            <person name="Sreedasyam A."/>
            <person name="Maumus F."/>
            <person name="Tiley G.P."/>
            <person name="Fernandez-Pozo N."/>
            <person name="Barry K."/>
            <person name="Chen C."/>
            <person name="Wang M."/>
            <person name="Lipzen A."/>
            <person name="Daum C."/>
            <person name="Saski C.A."/>
            <person name="Payton A.C."/>
            <person name="Mcbreen J.C."/>
            <person name="Conrad R.E."/>
            <person name="Kollar L.M."/>
            <person name="Olsson S."/>
            <person name="Huttunen S."/>
            <person name="Landis J.B."/>
            <person name="Wickett N.J."/>
            <person name="Johnson M.G."/>
            <person name="Rensing S.A."/>
            <person name="Grimwood J."/>
            <person name="Schmutz J."/>
            <person name="Mcdaniel S.F."/>
        </authorList>
    </citation>
    <scope>NUCLEOTIDE SEQUENCE</scope>
    <source>
        <strain evidence="4">R40</strain>
    </source>
</reference>